<dbReference type="InterPro" id="IPR036890">
    <property type="entry name" value="HATPase_C_sf"/>
</dbReference>
<evidence type="ECO:0000313" key="3">
    <source>
        <dbReference type="Proteomes" id="UP000680045"/>
    </source>
</evidence>
<protein>
    <submittedName>
        <fullName evidence="2">ATP-binding protein</fullName>
    </submittedName>
</protein>
<dbReference type="Pfam" id="PF02518">
    <property type="entry name" value="HATPase_c"/>
    <property type="match status" value="1"/>
</dbReference>
<comment type="caution">
    <text evidence="2">The sequence shown here is derived from an EMBL/GenBank/DDBJ whole genome shotgun (WGS) entry which is preliminary data.</text>
</comment>
<dbReference type="EMBL" id="JAGTPW010000003">
    <property type="protein sequence ID" value="MBR8643995.1"/>
    <property type="molecule type" value="Genomic_DNA"/>
</dbReference>
<dbReference type="GO" id="GO:0005524">
    <property type="term" value="F:ATP binding"/>
    <property type="evidence" value="ECO:0007669"/>
    <property type="project" value="UniProtKB-KW"/>
</dbReference>
<keyword evidence="2" id="KW-0067">ATP-binding</keyword>
<keyword evidence="2" id="KW-0547">Nucleotide-binding</keyword>
<dbReference type="Proteomes" id="UP000680045">
    <property type="component" value="Unassembled WGS sequence"/>
</dbReference>
<sequence>MLNSIHAVEETKEKTIKITIDKVNEKTGRIAISDTGKGMKQEELNHIFEPFSQIKKRASVWDLRYRIGSLKKITEISM</sequence>
<name>A0A941J5Z4_9BACI</name>
<evidence type="ECO:0000259" key="1">
    <source>
        <dbReference type="Pfam" id="PF02518"/>
    </source>
</evidence>
<gene>
    <name evidence="2" type="ORF">KEH51_02360</name>
</gene>
<dbReference type="SUPFAM" id="SSF55874">
    <property type="entry name" value="ATPase domain of HSP90 chaperone/DNA topoisomerase II/histidine kinase"/>
    <property type="match status" value="1"/>
</dbReference>
<dbReference type="InterPro" id="IPR003594">
    <property type="entry name" value="HATPase_dom"/>
</dbReference>
<accession>A0A941J5Z4</accession>
<reference evidence="2" key="1">
    <citation type="submission" date="2021-04" db="EMBL/GenBank/DDBJ databases">
        <title>Whole genome sequencing of Enterococci isolates from hospitalized patients.</title>
        <authorList>
            <person name="Ogoti B.M."/>
            <person name="Onyambu F.G."/>
        </authorList>
    </citation>
    <scope>NUCLEOTIDE SEQUENCE</scope>
    <source>
        <strain evidence="2">242</strain>
    </source>
</reference>
<organism evidence="2 3">
    <name type="scientific">Peribacillus frigoritolerans</name>
    <dbReference type="NCBI Taxonomy" id="450367"/>
    <lineage>
        <taxon>Bacteria</taxon>
        <taxon>Bacillati</taxon>
        <taxon>Bacillota</taxon>
        <taxon>Bacilli</taxon>
        <taxon>Bacillales</taxon>
        <taxon>Bacillaceae</taxon>
        <taxon>Peribacillus</taxon>
    </lineage>
</organism>
<dbReference type="AlphaFoldDB" id="A0A941J5Z4"/>
<feature type="domain" description="Histidine kinase/HSP90-like ATPase" evidence="1">
    <location>
        <begin position="6"/>
        <end position="53"/>
    </location>
</feature>
<proteinExistence type="predicted"/>
<dbReference type="Gene3D" id="3.30.565.10">
    <property type="entry name" value="Histidine kinase-like ATPase, C-terminal domain"/>
    <property type="match status" value="1"/>
</dbReference>
<evidence type="ECO:0000313" key="2">
    <source>
        <dbReference type="EMBL" id="MBR8643995.1"/>
    </source>
</evidence>